<dbReference type="EMBL" id="CP000031">
    <property type="protein sequence ID" value="AAV94106.1"/>
    <property type="molecule type" value="Genomic_DNA"/>
</dbReference>
<accession>Q5LVA1</accession>
<dbReference type="eggNOG" id="COG0318">
    <property type="taxonomic scope" value="Bacteria"/>
</dbReference>
<comment type="similarity">
    <text evidence="1">Belongs to the ATP-dependent AMP-binding enzyme family.</text>
</comment>
<dbReference type="InterPro" id="IPR045851">
    <property type="entry name" value="AMP-bd_C_sf"/>
</dbReference>
<dbReference type="Proteomes" id="UP000001023">
    <property type="component" value="Chromosome"/>
</dbReference>
<feature type="domain" description="AMP-binding enzyme C-terminal" evidence="6">
    <location>
        <begin position="445"/>
        <end position="521"/>
    </location>
</feature>
<dbReference type="InterPro" id="IPR020845">
    <property type="entry name" value="AMP-binding_CS"/>
</dbReference>
<dbReference type="PANTHER" id="PTHR24096:SF149">
    <property type="entry name" value="AMP-BINDING DOMAIN-CONTAINING PROTEIN-RELATED"/>
    <property type="match status" value="1"/>
</dbReference>
<dbReference type="FunFam" id="3.30.300.30:FF:000007">
    <property type="entry name" value="4-coumarate--CoA ligase 2"/>
    <property type="match status" value="1"/>
</dbReference>
<dbReference type="EC" id="6.2.1.12" evidence="7"/>
<dbReference type="GO" id="GO:0016207">
    <property type="term" value="F:4-coumarate-CoA ligase activity"/>
    <property type="evidence" value="ECO:0007669"/>
    <property type="project" value="UniProtKB-EC"/>
</dbReference>
<evidence type="ECO:0000313" key="7">
    <source>
        <dbReference type="EMBL" id="AAV94106.1"/>
    </source>
</evidence>
<evidence type="ECO:0000256" key="2">
    <source>
        <dbReference type="ARBA" id="ARBA00022598"/>
    </source>
</evidence>
<dbReference type="Gene3D" id="3.40.50.12780">
    <property type="entry name" value="N-terminal domain of ligase-like"/>
    <property type="match status" value="1"/>
</dbReference>
<evidence type="ECO:0000256" key="4">
    <source>
        <dbReference type="ARBA" id="ARBA00022840"/>
    </source>
</evidence>
<keyword evidence="8" id="KW-1185">Reference proteome</keyword>
<proteinExistence type="inferred from homology"/>
<evidence type="ECO:0000259" key="6">
    <source>
        <dbReference type="Pfam" id="PF13193"/>
    </source>
</evidence>
<dbReference type="HOGENOM" id="CLU_000022_59_2_5"/>
<evidence type="ECO:0000256" key="3">
    <source>
        <dbReference type="ARBA" id="ARBA00022741"/>
    </source>
</evidence>
<dbReference type="InterPro" id="IPR042099">
    <property type="entry name" value="ANL_N_sf"/>
</dbReference>
<dbReference type="Pfam" id="PF13193">
    <property type="entry name" value="AMP-binding_C"/>
    <property type="match status" value="1"/>
</dbReference>
<dbReference type="AlphaFoldDB" id="Q5LVA1"/>
<evidence type="ECO:0000313" key="8">
    <source>
        <dbReference type="Proteomes" id="UP000001023"/>
    </source>
</evidence>
<dbReference type="PROSITE" id="PS00455">
    <property type="entry name" value="AMP_BINDING"/>
    <property type="match status" value="1"/>
</dbReference>
<sequence>MNRPARAGNPGGRIQMSILKSRFEDVALSDKSVTQRVFEGIDPDMTILIDGPSGRSYSGAQFIRAVKSLAGGLSAHDMGAGTCVGLMMPNLPEYCIAFHGIAWAGGTITTINPTYTAPEVHHQLNDAGAQVLVTIPAFLDTARAAIEGTGVDRIVVVGDAPEGTLALSDLMGPPLEHQAPVDVAEHVVVLPYSSGTTGMPKGVMLTHRNLVVNIDQTLLPADLNPGEMTTAFLPFFHIYGLQVLMNIYLTAGGGLVTLPRFDLEQYLDCVIRYRTPRLWIVPPVALALAKHPVVANYDLSCVEQVFCAAAPLGRDVAEGLGERINARVNQGYGMTELSPVSHVSPHGEGKPGASGVAISNTECRIIDPETGTDLPLGEDGELWVRGPQVMKGYLNNEAATRATIVEGGWLRTGDIAHFDEDGFLYITDRLKELIKYKGFQVAPAEVEAALLTHPAIADAAVIGAPDEAAGEVPLAFVVAAAGQAAPSLAEVQAYLDTRLAHYKQVRQMQVIEQIPKSASGKILRRLLRDAQGAQA</sequence>
<organism evidence="7 8">
    <name type="scientific">Ruegeria pomeroyi (strain ATCC 700808 / DSM 15171 / DSS-3)</name>
    <name type="common">Silicibacter pomeroyi</name>
    <dbReference type="NCBI Taxonomy" id="246200"/>
    <lineage>
        <taxon>Bacteria</taxon>
        <taxon>Pseudomonadati</taxon>
        <taxon>Pseudomonadota</taxon>
        <taxon>Alphaproteobacteria</taxon>
        <taxon>Rhodobacterales</taxon>
        <taxon>Roseobacteraceae</taxon>
        <taxon>Ruegeria</taxon>
    </lineage>
</organism>
<dbReference type="STRING" id="246200.SPO0801"/>
<evidence type="ECO:0000259" key="5">
    <source>
        <dbReference type="Pfam" id="PF00501"/>
    </source>
</evidence>
<dbReference type="InterPro" id="IPR000873">
    <property type="entry name" value="AMP-dep_synth/lig_dom"/>
</dbReference>
<keyword evidence="3" id="KW-0547">Nucleotide-binding</keyword>
<keyword evidence="2 7" id="KW-0436">Ligase</keyword>
<dbReference type="PaxDb" id="246200-SPO0801"/>
<name>Q5LVA1_RUEPO</name>
<dbReference type="SUPFAM" id="SSF56801">
    <property type="entry name" value="Acetyl-CoA synthetase-like"/>
    <property type="match status" value="1"/>
</dbReference>
<dbReference type="Gene3D" id="3.30.300.30">
    <property type="match status" value="1"/>
</dbReference>
<gene>
    <name evidence="7" type="primary">fadD</name>
    <name evidence="7" type="ordered locus">SPO0801</name>
</gene>
<dbReference type="FunFam" id="3.40.50.12780:FF:000003">
    <property type="entry name" value="Long-chain-fatty-acid--CoA ligase FadD"/>
    <property type="match status" value="1"/>
</dbReference>
<dbReference type="PANTHER" id="PTHR24096">
    <property type="entry name" value="LONG-CHAIN-FATTY-ACID--COA LIGASE"/>
    <property type="match status" value="1"/>
</dbReference>
<protein>
    <submittedName>
        <fullName evidence="7">4-coumarate:CoA ligase</fullName>
        <ecNumber evidence="7">6.2.1.12</ecNumber>
    </submittedName>
</protein>
<dbReference type="Pfam" id="PF00501">
    <property type="entry name" value="AMP-binding"/>
    <property type="match status" value="1"/>
</dbReference>
<evidence type="ECO:0000256" key="1">
    <source>
        <dbReference type="ARBA" id="ARBA00006432"/>
    </source>
</evidence>
<dbReference type="GO" id="GO:0005524">
    <property type="term" value="F:ATP binding"/>
    <property type="evidence" value="ECO:0007669"/>
    <property type="project" value="UniProtKB-KW"/>
</dbReference>
<reference evidence="7 8" key="1">
    <citation type="journal article" date="2004" name="Nature">
        <title>Genome sequence of Silicibacter pomeroyi reveals adaptations to the marine environment.</title>
        <authorList>
            <person name="Moran M.A."/>
            <person name="Buchan A."/>
            <person name="Gonzalez J.M."/>
            <person name="Heidelberg J.F."/>
            <person name="Whitman W.B."/>
            <person name="Kiene R.P."/>
            <person name="Henriksen J.R."/>
            <person name="King G.M."/>
            <person name="Belas R."/>
            <person name="Fuqua C."/>
            <person name="Brinkac L."/>
            <person name="Lewis M."/>
            <person name="Johri S."/>
            <person name="Weaver B."/>
            <person name="Pai G."/>
            <person name="Eisen J.A."/>
            <person name="Rahe E."/>
            <person name="Sheldon W.M."/>
            <person name="Ye W."/>
            <person name="Miller T.R."/>
            <person name="Carlton J."/>
            <person name="Rasko D.A."/>
            <person name="Paulsen I.T."/>
            <person name="Ren Q."/>
            <person name="Daugherty S.C."/>
            <person name="Deboy R.T."/>
            <person name="Dodson R.J."/>
            <person name="Durkin A.S."/>
            <person name="Madupu R."/>
            <person name="Nelson W.C."/>
            <person name="Sullivan S.A."/>
            <person name="Rosovitz M.J."/>
            <person name="Haft D.H."/>
            <person name="Selengut J."/>
            <person name="Ward N."/>
        </authorList>
    </citation>
    <scope>NUCLEOTIDE SEQUENCE [LARGE SCALE GENOMIC DNA]</scope>
    <source>
        <strain evidence="8">ATCC 700808 / DSM 15171 / DSS-3</strain>
    </source>
</reference>
<feature type="domain" description="AMP-dependent synthetase/ligase" evidence="5">
    <location>
        <begin position="43"/>
        <end position="394"/>
    </location>
</feature>
<keyword evidence="4" id="KW-0067">ATP-binding</keyword>
<dbReference type="KEGG" id="sil:SPO0801"/>
<reference evidence="7 8" key="2">
    <citation type="journal article" date="2014" name="Stand. Genomic Sci.">
        <title>An updated genome annotation for the model marine bacterium Ruegeria pomeroyi DSS-3.</title>
        <authorList>
            <person name="Rivers A.R."/>
            <person name="Smith C.B."/>
            <person name="Moran M.A."/>
        </authorList>
    </citation>
    <scope>GENOME REANNOTATION</scope>
    <source>
        <strain evidence="8">ATCC 700808 / DSM 15171 / DSS-3</strain>
    </source>
</reference>
<dbReference type="InterPro" id="IPR025110">
    <property type="entry name" value="AMP-bd_C"/>
</dbReference>